<evidence type="ECO:0000313" key="4">
    <source>
        <dbReference type="Proteomes" id="UP001523392"/>
    </source>
</evidence>
<feature type="transmembrane region" description="Helical" evidence="2">
    <location>
        <begin position="550"/>
        <end position="569"/>
    </location>
</feature>
<organism evidence="3 4">
    <name type="scientific">Siccirubricoccus soli</name>
    <dbReference type="NCBI Taxonomy" id="2899147"/>
    <lineage>
        <taxon>Bacteria</taxon>
        <taxon>Pseudomonadati</taxon>
        <taxon>Pseudomonadota</taxon>
        <taxon>Alphaproteobacteria</taxon>
        <taxon>Acetobacterales</taxon>
        <taxon>Roseomonadaceae</taxon>
        <taxon>Siccirubricoccus</taxon>
    </lineage>
</organism>
<dbReference type="EMBL" id="JAFIRR010000001">
    <property type="protein sequence ID" value="MCO6414631.1"/>
    <property type="molecule type" value="Genomic_DNA"/>
</dbReference>
<protein>
    <submittedName>
        <fullName evidence="3">MotA/TolQ/ExbB proton channel family protein</fullName>
    </submittedName>
</protein>
<name>A0ABT1CYA1_9PROT</name>
<gene>
    <name evidence="3" type="ORF">JYK14_00345</name>
</gene>
<dbReference type="Proteomes" id="UP001523392">
    <property type="component" value="Unassembled WGS sequence"/>
</dbReference>
<evidence type="ECO:0000256" key="1">
    <source>
        <dbReference type="SAM" id="MobiDB-lite"/>
    </source>
</evidence>
<feature type="region of interest" description="Disordered" evidence="1">
    <location>
        <begin position="276"/>
        <end position="297"/>
    </location>
</feature>
<keyword evidence="2" id="KW-0812">Transmembrane</keyword>
<feature type="transmembrane region" description="Helical" evidence="2">
    <location>
        <begin position="501"/>
        <end position="522"/>
    </location>
</feature>
<comment type="caution">
    <text evidence="3">The sequence shown here is derived from an EMBL/GenBank/DDBJ whole genome shotgun (WGS) entry which is preliminary data.</text>
</comment>
<reference evidence="3 4" key="1">
    <citation type="submission" date="2021-12" db="EMBL/GenBank/DDBJ databases">
        <title>Siccirubricoccus leaddurans sp. nov., a high concentration Zn2+ tolerance bacterium.</title>
        <authorList>
            <person name="Cao Y."/>
        </authorList>
    </citation>
    <scope>NUCLEOTIDE SEQUENCE [LARGE SCALE GENOMIC DNA]</scope>
    <source>
        <strain evidence="3 4">KC 17139</strain>
    </source>
</reference>
<dbReference type="RefSeq" id="WP_252951222.1">
    <property type="nucleotide sequence ID" value="NZ_JAFIRR010000001.1"/>
</dbReference>
<feature type="transmembrane region" description="Helical" evidence="2">
    <location>
        <begin position="335"/>
        <end position="354"/>
    </location>
</feature>
<evidence type="ECO:0000313" key="3">
    <source>
        <dbReference type="EMBL" id="MCO6414631.1"/>
    </source>
</evidence>
<proteinExistence type="predicted"/>
<feature type="region of interest" description="Disordered" evidence="1">
    <location>
        <begin position="68"/>
        <end position="100"/>
    </location>
</feature>
<keyword evidence="4" id="KW-1185">Reference proteome</keyword>
<keyword evidence="2" id="KW-1133">Transmembrane helix</keyword>
<evidence type="ECO:0000256" key="2">
    <source>
        <dbReference type="SAM" id="Phobius"/>
    </source>
</evidence>
<sequence>MQPSLTVQLLLAVVTAGLSLLLYGAALQQLRGQLADAYRATPILRVILEDSAGKALLPVAWVGAGRLHDTPAGAPQQEPDASGTTAPAPSTGRPEFADARPPTRADLFEVLRVLGIVEPDRELSEFTGERVGEADRPVQELIAHMEAVVRDGGRDLRDIGQLWFVTRLAARLGNAHGGCGGAPSSVCWEAALAQALAGYPGRSEAFLRQARDRPRRIGGGCQCAWTENGALSGVPGLTSYAFSFGSDALGDTAAARALLLLAGAIPLEAGAPAPAGSGQASAASVPEGAAAPQPAAEEQRAATQVAEVFIRRLLSRARTAPDVETERFWIDMLQGWPQLLLVWTTLLLTSLIAARTFMRWRLRREVRWLTEWLAKQRRLAPPHGQQGRAVVQDIVATLDRWLASGRRSAGERLWSSPGRNGSPAGSAAQLLRDRYPRVATRLERLLWCHHAGHIRKDSLALLMASKAVKRLLVGEPQPELFREFCEARRAIVDETAWLPRYLARALPALGFIGTVLGILYGLSGADSIVRAAGQEERAAAMSVVTGPLGLAFSTTFFALAAGLVTGFLIDRETARERLLLLEFEEALIEAIDPAEHAPASVRGAVTPQAVGD</sequence>
<keyword evidence="2" id="KW-0472">Membrane</keyword>
<accession>A0ABT1CYA1</accession>